<sequence>VICPDLPLPSRTIRPFFLTITHLHRSLPAPHCCYSSPPTRRFSTPSHLRCSLLVTDSSLVTTSWSDRR</sequence>
<name>A0ABU6XRJ3_9FABA</name>
<accession>A0ABU6XRJ3</accession>
<evidence type="ECO:0000313" key="2">
    <source>
        <dbReference type="Proteomes" id="UP001341840"/>
    </source>
</evidence>
<dbReference type="Proteomes" id="UP001341840">
    <property type="component" value="Unassembled WGS sequence"/>
</dbReference>
<dbReference type="EMBL" id="JASCZI010213098">
    <property type="protein sequence ID" value="MED6200832.1"/>
    <property type="molecule type" value="Genomic_DNA"/>
</dbReference>
<organism evidence="1 2">
    <name type="scientific">Stylosanthes scabra</name>
    <dbReference type="NCBI Taxonomy" id="79078"/>
    <lineage>
        <taxon>Eukaryota</taxon>
        <taxon>Viridiplantae</taxon>
        <taxon>Streptophyta</taxon>
        <taxon>Embryophyta</taxon>
        <taxon>Tracheophyta</taxon>
        <taxon>Spermatophyta</taxon>
        <taxon>Magnoliopsida</taxon>
        <taxon>eudicotyledons</taxon>
        <taxon>Gunneridae</taxon>
        <taxon>Pentapetalae</taxon>
        <taxon>rosids</taxon>
        <taxon>fabids</taxon>
        <taxon>Fabales</taxon>
        <taxon>Fabaceae</taxon>
        <taxon>Papilionoideae</taxon>
        <taxon>50 kb inversion clade</taxon>
        <taxon>dalbergioids sensu lato</taxon>
        <taxon>Dalbergieae</taxon>
        <taxon>Pterocarpus clade</taxon>
        <taxon>Stylosanthes</taxon>
    </lineage>
</organism>
<protein>
    <submittedName>
        <fullName evidence="1">Uncharacterized protein</fullName>
    </submittedName>
</protein>
<keyword evidence="2" id="KW-1185">Reference proteome</keyword>
<reference evidence="1 2" key="1">
    <citation type="journal article" date="2023" name="Plants (Basel)">
        <title>Bridging the Gap: Combining Genomics and Transcriptomics Approaches to Understand Stylosanthes scabra, an Orphan Legume from the Brazilian Caatinga.</title>
        <authorList>
            <person name="Ferreira-Neto J.R.C."/>
            <person name="da Silva M.D."/>
            <person name="Binneck E."/>
            <person name="de Melo N.F."/>
            <person name="da Silva R.H."/>
            <person name="de Melo A.L.T.M."/>
            <person name="Pandolfi V."/>
            <person name="Bustamante F.O."/>
            <person name="Brasileiro-Vidal A.C."/>
            <person name="Benko-Iseppon A.M."/>
        </authorList>
    </citation>
    <scope>NUCLEOTIDE SEQUENCE [LARGE SCALE GENOMIC DNA]</scope>
    <source>
        <tissue evidence="1">Leaves</tissue>
    </source>
</reference>
<evidence type="ECO:0000313" key="1">
    <source>
        <dbReference type="EMBL" id="MED6200832.1"/>
    </source>
</evidence>
<gene>
    <name evidence="1" type="ORF">PIB30_089113</name>
</gene>
<feature type="non-terminal residue" evidence="1">
    <location>
        <position position="1"/>
    </location>
</feature>
<proteinExistence type="predicted"/>
<comment type="caution">
    <text evidence="1">The sequence shown here is derived from an EMBL/GenBank/DDBJ whole genome shotgun (WGS) entry which is preliminary data.</text>
</comment>